<dbReference type="InterPro" id="IPR010765">
    <property type="entry name" value="DUF1350"/>
</dbReference>
<comment type="caution">
    <text evidence="2">The sequence shown here is derived from an EMBL/GenBank/DDBJ whole genome shotgun (WGS) entry which is preliminary data.</text>
</comment>
<proteinExistence type="predicted"/>
<keyword evidence="3" id="KW-1185">Reference proteome</keyword>
<evidence type="ECO:0000313" key="2">
    <source>
        <dbReference type="EMBL" id="MEA5582763.1"/>
    </source>
</evidence>
<organism evidence="2 3">
    <name type="scientific">Nodularia harveyana UHCC-0300</name>
    <dbReference type="NCBI Taxonomy" id="2974287"/>
    <lineage>
        <taxon>Bacteria</taxon>
        <taxon>Bacillati</taxon>
        <taxon>Cyanobacteriota</taxon>
        <taxon>Cyanophyceae</taxon>
        <taxon>Nostocales</taxon>
        <taxon>Nodulariaceae</taxon>
        <taxon>Nodularia</taxon>
    </lineage>
</organism>
<dbReference type="RefSeq" id="WP_323197075.1">
    <property type="nucleotide sequence ID" value="NZ_JAYGHG010000028.1"/>
</dbReference>
<feature type="transmembrane region" description="Helical" evidence="1">
    <location>
        <begin position="23"/>
        <end position="42"/>
    </location>
</feature>
<dbReference type="PANTHER" id="PTHR34127">
    <property type="entry name" value="OS04G0405600 PROTEIN"/>
    <property type="match status" value="1"/>
</dbReference>
<dbReference type="Pfam" id="PF07082">
    <property type="entry name" value="DUF1350"/>
    <property type="match status" value="1"/>
</dbReference>
<sequence>MKLKMKWQPISHSWVALHPQPKGVIQFIGGAFFGTFLPMLFYQHLLKTLFDQRYTIVILPFNFTFDHYEEAGFLIREQYEIIPELVRMSQLLGYNHNIYLNDTNFLWLGHSIGCKYISLLEGFTALPIESEELERFIRELVLKTSNTSNHQKNDYKIKSIVTDLEILINDIQQKKGKTIERVKYYLKQDIDSQKFRSDDSQVKISSIFIKGQSSIFLAPVKTGIDSAIKPKFLAELINIIGFDVKPTPQETYTLIKDSNLFNLLAILRLKSDDIARGTCDWFINTLKKPPQDFWEELPGGHLRPLGIQIGNFVINFPDTLSIPVIEPIPKRTAGFESHIIKLLKDVSEIR</sequence>
<keyword evidence="1" id="KW-0812">Transmembrane</keyword>
<keyword evidence="1" id="KW-0472">Membrane</keyword>
<reference evidence="2 3" key="1">
    <citation type="submission" date="2023-12" db="EMBL/GenBank/DDBJ databases">
        <title>Baltic Sea Cyanobacteria.</title>
        <authorList>
            <person name="Delbaje E."/>
            <person name="Fewer D.P."/>
            <person name="Shishido T.K."/>
        </authorList>
    </citation>
    <scope>NUCLEOTIDE SEQUENCE [LARGE SCALE GENOMIC DNA]</scope>
    <source>
        <strain evidence="2 3">UHCC-0300</strain>
    </source>
</reference>
<evidence type="ECO:0000256" key="1">
    <source>
        <dbReference type="SAM" id="Phobius"/>
    </source>
</evidence>
<protein>
    <submittedName>
        <fullName evidence="2">DUF1350 family protein</fullName>
    </submittedName>
</protein>
<dbReference type="PANTHER" id="PTHR34127:SF1">
    <property type="entry name" value="OS04G0405600 PROTEIN"/>
    <property type="match status" value="1"/>
</dbReference>
<accession>A0ABU5UHF1</accession>
<keyword evidence="1" id="KW-1133">Transmembrane helix</keyword>
<dbReference type="Proteomes" id="UP001302120">
    <property type="component" value="Unassembled WGS sequence"/>
</dbReference>
<gene>
    <name evidence="2" type="ORF">VB620_15610</name>
</gene>
<dbReference type="EMBL" id="JAYGHG010000028">
    <property type="protein sequence ID" value="MEA5582763.1"/>
    <property type="molecule type" value="Genomic_DNA"/>
</dbReference>
<name>A0ABU5UHF1_9CYAN</name>
<evidence type="ECO:0000313" key="3">
    <source>
        <dbReference type="Proteomes" id="UP001302120"/>
    </source>
</evidence>